<keyword evidence="1" id="KW-0732">Signal</keyword>
<feature type="signal peptide" evidence="1">
    <location>
        <begin position="1"/>
        <end position="19"/>
    </location>
</feature>
<evidence type="ECO:0000313" key="3">
    <source>
        <dbReference type="Proteomes" id="UP001320460"/>
    </source>
</evidence>
<evidence type="ECO:0000256" key="1">
    <source>
        <dbReference type="SAM" id="SignalP"/>
    </source>
</evidence>
<protein>
    <submittedName>
        <fullName evidence="2">Uncharacterized protein</fullName>
    </submittedName>
</protein>
<reference evidence="2 3" key="1">
    <citation type="submission" date="2021-12" db="EMBL/GenBank/DDBJ databases">
        <title>Complete genome sequence of Phytobacter diazotrophicus TA9734.</title>
        <authorList>
            <person name="Kubota H."/>
            <person name="Nakayama Y."/>
            <person name="Ariyoshi T."/>
        </authorList>
    </citation>
    <scope>NUCLEOTIDE SEQUENCE [LARGE SCALE GENOMIC DNA]</scope>
    <source>
        <strain evidence="2 3">TA9734</strain>
    </source>
</reference>
<gene>
    <name evidence="2" type="ORF">PDTA9734_52660</name>
</gene>
<dbReference type="Proteomes" id="UP001320460">
    <property type="component" value="Chromosome"/>
</dbReference>
<feature type="chain" id="PRO_5045155299" evidence="1">
    <location>
        <begin position="20"/>
        <end position="55"/>
    </location>
</feature>
<organism evidence="2 3">
    <name type="scientific">Phytobacter diazotrophicus</name>
    <dbReference type="NCBI Taxonomy" id="395631"/>
    <lineage>
        <taxon>Bacteria</taxon>
        <taxon>Pseudomonadati</taxon>
        <taxon>Pseudomonadota</taxon>
        <taxon>Gammaproteobacteria</taxon>
        <taxon>Enterobacterales</taxon>
        <taxon>Enterobacteriaceae</taxon>
        <taxon>Phytobacter</taxon>
    </lineage>
</organism>
<sequence length="55" mass="6190">MTKKFVLLLLAVMVFPVLAYEPQTGDIIFQMSRSSQSKAIQQATHSRFSHTATAY</sequence>
<keyword evidence="3" id="KW-1185">Reference proteome</keyword>
<accession>A0ABN6M0F0</accession>
<dbReference type="InterPro" id="IPR038765">
    <property type="entry name" value="Papain-like_cys_pep_sf"/>
</dbReference>
<dbReference type="Gene3D" id="3.90.1720.10">
    <property type="entry name" value="endopeptidase domain like (from Nostoc punctiforme)"/>
    <property type="match status" value="1"/>
</dbReference>
<name>A0ABN6M0F0_9ENTR</name>
<dbReference type="EMBL" id="AP025334">
    <property type="protein sequence ID" value="BDD53779.1"/>
    <property type="molecule type" value="Genomic_DNA"/>
</dbReference>
<evidence type="ECO:0000313" key="2">
    <source>
        <dbReference type="EMBL" id="BDD53779.1"/>
    </source>
</evidence>
<proteinExistence type="predicted"/>
<dbReference type="SUPFAM" id="SSF54001">
    <property type="entry name" value="Cysteine proteinases"/>
    <property type="match status" value="1"/>
</dbReference>